<evidence type="ECO:0000256" key="2">
    <source>
        <dbReference type="SAM" id="MobiDB-lite"/>
    </source>
</evidence>
<proteinExistence type="predicted"/>
<feature type="coiled-coil region" evidence="1">
    <location>
        <begin position="209"/>
        <end position="243"/>
    </location>
</feature>
<feature type="transmembrane region" description="Helical" evidence="3">
    <location>
        <begin position="20"/>
        <end position="40"/>
    </location>
</feature>
<evidence type="ECO:0000259" key="4">
    <source>
        <dbReference type="PROSITE" id="PS51724"/>
    </source>
</evidence>
<organism evidence="5 6">
    <name type="scientific">Guopingia tenuis</name>
    <dbReference type="NCBI Taxonomy" id="2763656"/>
    <lineage>
        <taxon>Bacteria</taxon>
        <taxon>Bacillati</taxon>
        <taxon>Bacillota</taxon>
        <taxon>Clostridia</taxon>
        <taxon>Christensenellales</taxon>
        <taxon>Christensenellaceae</taxon>
        <taxon>Guopingia</taxon>
    </lineage>
</organism>
<keyword evidence="3" id="KW-0472">Membrane</keyword>
<dbReference type="InterPro" id="IPR007730">
    <property type="entry name" value="SPOR-like_dom"/>
</dbReference>
<dbReference type="SUPFAM" id="SSF110997">
    <property type="entry name" value="Sporulation related repeat"/>
    <property type="match status" value="1"/>
</dbReference>
<keyword evidence="1" id="KW-0175">Coiled coil</keyword>
<evidence type="ECO:0000313" key="6">
    <source>
        <dbReference type="Proteomes" id="UP000617951"/>
    </source>
</evidence>
<dbReference type="InterPro" id="IPR036680">
    <property type="entry name" value="SPOR-like_sf"/>
</dbReference>
<comment type="caution">
    <text evidence="5">The sequence shown here is derived from an EMBL/GenBank/DDBJ whole genome shotgun (WGS) entry which is preliminary data.</text>
</comment>
<evidence type="ECO:0000256" key="1">
    <source>
        <dbReference type="SAM" id="Coils"/>
    </source>
</evidence>
<feature type="compositionally biased region" description="Low complexity" evidence="2">
    <location>
        <begin position="66"/>
        <end position="88"/>
    </location>
</feature>
<reference evidence="5" key="1">
    <citation type="submission" date="2020-08" db="EMBL/GenBank/DDBJ databases">
        <title>Genome public.</title>
        <authorList>
            <person name="Liu C."/>
            <person name="Sun Q."/>
        </authorList>
    </citation>
    <scope>NUCLEOTIDE SEQUENCE</scope>
    <source>
        <strain evidence="5">NSJ-63</strain>
    </source>
</reference>
<keyword evidence="3" id="KW-1133">Transmembrane helix</keyword>
<evidence type="ECO:0000256" key="3">
    <source>
        <dbReference type="SAM" id="Phobius"/>
    </source>
</evidence>
<name>A0A926HVZ5_9FIRM</name>
<accession>A0A926HVZ5</accession>
<protein>
    <submittedName>
        <fullName evidence="5">SPOR domain-containing protein</fullName>
    </submittedName>
</protein>
<keyword evidence="3" id="KW-0812">Transmembrane</keyword>
<dbReference type="PROSITE" id="PS51724">
    <property type="entry name" value="SPOR"/>
    <property type="match status" value="1"/>
</dbReference>
<evidence type="ECO:0000313" key="5">
    <source>
        <dbReference type="EMBL" id="MBC8537500.1"/>
    </source>
</evidence>
<dbReference type="EMBL" id="JACRSS010000001">
    <property type="protein sequence ID" value="MBC8537500.1"/>
    <property type="molecule type" value="Genomic_DNA"/>
</dbReference>
<feature type="region of interest" description="Disordered" evidence="2">
    <location>
        <begin position="62"/>
        <end position="88"/>
    </location>
</feature>
<dbReference type="Proteomes" id="UP000617951">
    <property type="component" value="Unassembled WGS sequence"/>
</dbReference>
<keyword evidence="6" id="KW-1185">Reference proteome</keyword>
<dbReference type="Pfam" id="PF05036">
    <property type="entry name" value="SPOR"/>
    <property type="match status" value="1"/>
</dbReference>
<dbReference type="Gene3D" id="3.30.70.1070">
    <property type="entry name" value="Sporulation related repeat"/>
    <property type="match status" value="1"/>
</dbReference>
<feature type="domain" description="SPOR" evidence="4">
    <location>
        <begin position="94"/>
        <end position="169"/>
    </location>
</feature>
<sequence length="301" mass="31672">MRYSRMENSRHKQPGGPRKAWFFVAFVLVIGVGVYIIGAAKVGNFISEKIVTPVVAWVTGEDAKNPDPANPSASAAPSPSPSEAAPSSTATVTLKGGTIYALQAGIFADEANANALAATLSGQGGAGYVLADTEGYRVLIAGYQTEGEAESVKNQLKSEQQMETKQYAITSAETKFRITADTATIASVQAAMEGAMEYQEALLPLSISLDKGETKAEDAKTQIAQLREKAENMKKTVDEIASSTDNKTIKSISQFYGETVTALQGVGEGLSDIELSAKIKYTYLAIGVAGRNLSDALNAAA</sequence>
<dbReference type="AlphaFoldDB" id="A0A926HVZ5"/>
<dbReference type="RefSeq" id="WP_249279407.1">
    <property type="nucleotide sequence ID" value="NZ_JACRSS010000001.1"/>
</dbReference>
<gene>
    <name evidence="5" type="ORF">H8693_00945</name>
</gene>
<dbReference type="GO" id="GO:0042834">
    <property type="term" value="F:peptidoglycan binding"/>
    <property type="evidence" value="ECO:0007669"/>
    <property type="project" value="InterPro"/>
</dbReference>